<dbReference type="SMART" id="SM00650">
    <property type="entry name" value="rADc"/>
    <property type="match status" value="1"/>
</dbReference>
<feature type="binding site" evidence="5">
    <location>
        <position position="97"/>
    </location>
    <ligand>
        <name>S-adenosyl-L-methionine</name>
        <dbReference type="ChEBI" id="CHEBI:59789"/>
    </ligand>
</feature>
<dbReference type="PANTHER" id="PTHR11727:SF7">
    <property type="entry name" value="DIMETHYLADENOSINE TRANSFERASE-RELATED"/>
    <property type="match status" value="1"/>
</dbReference>
<keyword evidence="1 5" id="KW-0489">Methyltransferase</keyword>
<evidence type="ECO:0000313" key="7">
    <source>
        <dbReference type="EMBL" id="AIF11484.1"/>
    </source>
</evidence>
<dbReference type="SUPFAM" id="SSF53335">
    <property type="entry name" value="S-adenosyl-L-methionine-dependent methyltransferases"/>
    <property type="match status" value="1"/>
</dbReference>
<feature type="binding site" evidence="5">
    <location>
        <position position="58"/>
    </location>
    <ligand>
        <name>S-adenosyl-L-methionine</name>
        <dbReference type="ChEBI" id="CHEBI:59789"/>
    </ligand>
</feature>
<sequence length="233" mass="26563">MKKRKNLGQHFLNSTNIAKSIVSFAKITKNDVILEIGTGQGILIPYLCKNSKKVISIETDKKLHLFAKSKFSDMKNLILEHGDGFTSDHSFSIFISNLPFSKSRLAIEWLLQKKFSRSVIMVQKEFAEKLISTQDHKAVSILANYGFEIKLLMDVKKSNFSPMPKVDSVIILLKQKKVLSKVLISTVNCIFSYRRKTVQNILRQFGIRSTSKKRLDELSGDEIIKIAQKIIRS</sequence>
<evidence type="ECO:0000256" key="2">
    <source>
        <dbReference type="ARBA" id="ARBA00022679"/>
    </source>
</evidence>
<dbReference type="GO" id="GO:0003723">
    <property type="term" value="F:RNA binding"/>
    <property type="evidence" value="ECO:0007669"/>
    <property type="project" value="UniProtKB-UniRule"/>
</dbReference>
<proteinExistence type="inferred from homology"/>
<dbReference type="AlphaFoldDB" id="A0A075H656"/>
<evidence type="ECO:0000256" key="4">
    <source>
        <dbReference type="ARBA" id="ARBA00022884"/>
    </source>
</evidence>
<feature type="domain" description="Ribosomal RNA adenine methylase transferase N-terminal" evidence="6">
    <location>
        <begin position="17"/>
        <end position="177"/>
    </location>
</feature>
<evidence type="ECO:0000256" key="3">
    <source>
        <dbReference type="ARBA" id="ARBA00022691"/>
    </source>
</evidence>
<evidence type="ECO:0000259" key="6">
    <source>
        <dbReference type="SMART" id="SM00650"/>
    </source>
</evidence>
<gene>
    <name evidence="7" type="primary">ksgA</name>
</gene>
<keyword evidence="3 5" id="KW-0949">S-adenosyl-L-methionine</keyword>
<keyword evidence="2 5" id="KW-0808">Transferase</keyword>
<keyword evidence="4 5" id="KW-0694">RNA-binding</keyword>
<dbReference type="InterPro" id="IPR001737">
    <property type="entry name" value="KsgA/Erm"/>
</dbReference>
<protein>
    <submittedName>
        <fullName evidence="7">Ribosomal RNA adenine methylase transferase (KsgA)</fullName>
        <ecNumber evidence="7">2.1.1.182</ecNumber>
    </submittedName>
</protein>
<dbReference type="EC" id="2.1.1.182" evidence="7"/>
<feature type="binding site" evidence="5">
    <location>
        <position position="83"/>
    </location>
    <ligand>
        <name>S-adenosyl-L-methionine</name>
        <dbReference type="ChEBI" id="CHEBI:59789"/>
    </ligand>
</feature>
<dbReference type="Gene3D" id="3.40.50.150">
    <property type="entry name" value="Vaccinia Virus protein VP39"/>
    <property type="match status" value="1"/>
</dbReference>
<name>A0A075H656_9ARCH</name>
<reference evidence="7" key="1">
    <citation type="journal article" date="2014" name="Genome Biol. Evol.">
        <title>Pangenome evidence for extensive interdomain horizontal transfer affecting lineage core and shell genes in uncultured planktonic thaumarchaeota and euryarchaeota.</title>
        <authorList>
            <person name="Deschamps P."/>
            <person name="Zivanovic Y."/>
            <person name="Moreira D."/>
            <person name="Rodriguez-Valera F."/>
            <person name="Lopez-Garcia P."/>
        </authorList>
    </citation>
    <scope>NUCLEOTIDE SEQUENCE</scope>
</reference>
<feature type="binding site" evidence="5">
    <location>
        <position position="10"/>
    </location>
    <ligand>
        <name>S-adenosyl-L-methionine</name>
        <dbReference type="ChEBI" id="CHEBI:59789"/>
    </ligand>
</feature>
<comment type="similarity">
    <text evidence="5">Belongs to the class I-like SAM-binding methyltransferase superfamily. rRNA adenine N(6)-methyltransferase family.</text>
</comment>
<dbReference type="GO" id="GO:0052908">
    <property type="term" value="F:16S rRNA (adenine(1518)-N(6)/adenine(1519)-N(6))-dimethyltransferase activity"/>
    <property type="evidence" value="ECO:0007669"/>
    <property type="project" value="UniProtKB-EC"/>
</dbReference>
<dbReference type="InterPro" id="IPR020598">
    <property type="entry name" value="rRNA_Ade_methylase_Trfase_N"/>
</dbReference>
<evidence type="ECO:0000256" key="5">
    <source>
        <dbReference type="PROSITE-ProRule" id="PRU01026"/>
    </source>
</evidence>
<dbReference type="PROSITE" id="PS51689">
    <property type="entry name" value="SAM_RNA_A_N6_MT"/>
    <property type="match status" value="1"/>
</dbReference>
<dbReference type="InterPro" id="IPR029063">
    <property type="entry name" value="SAM-dependent_MTases_sf"/>
</dbReference>
<organism evidence="7">
    <name type="scientific">uncultured marine thaumarchaeote KM3_52_B01</name>
    <dbReference type="NCBI Taxonomy" id="1456176"/>
    <lineage>
        <taxon>Archaea</taxon>
        <taxon>Nitrososphaerota</taxon>
        <taxon>environmental samples</taxon>
    </lineage>
</organism>
<dbReference type="EMBL" id="KF900918">
    <property type="protein sequence ID" value="AIF11484.1"/>
    <property type="molecule type" value="Genomic_DNA"/>
</dbReference>
<evidence type="ECO:0000256" key="1">
    <source>
        <dbReference type="ARBA" id="ARBA00022603"/>
    </source>
</evidence>
<feature type="binding site" evidence="5">
    <location>
        <position position="12"/>
    </location>
    <ligand>
        <name>S-adenosyl-L-methionine</name>
        <dbReference type="ChEBI" id="CHEBI:59789"/>
    </ligand>
</feature>
<feature type="binding site" evidence="5">
    <location>
        <position position="37"/>
    </location>
    <ligand>
        <name>S-adenosyl-L-methionine</name>
        <dbReference type="ChEBI" id="CHEBI:59789"/>
    </ligand>
</feature>
<accession>A0A075H656</accession>
<dbReference type="Pfam" id="PF00398">
    <property type="entry name" value="RrnaAD"/>
    <property type="match status" value="1"/>
</dbReference>
<dbReference type="PANTHER" id="PTHR11727">
    <property type="entry name" value="DIMETHYLADENOSINE TRANSFERASE"/>
    <property type="match status" value="1"/>
</dbReference>